<evidence type="ECO:0000259" key="5">
    <source>
        <dbReference type="Pfam" id="PF00561"/>
    </source>
</evidence>
<feature type="domain" description="AB hydrolase-1" evidence="5">
    <location>
        <begin position="26"/>
        <end position="258"/>
    </location>
</feature>
<comment type="caution">
    <text evidence="6">The sequence shown here is derived from an EMBL/GenBank/DDBJ whole genome shotgun (WGS) entry which is preliminary data.</text>
</comment>
<dbReference type="EMBL" id="JMIU01000001">
    <property type="protein sequence ID" value="KDN96288.1"/>
    <property type="molecule type" value="Genomic_DNA"/>
</dbReference>
<reference evidence="6 7" key="1">
    <citation type="submission" date="2014-04" db="EMBL/GenBank/DDBJ databases">
        <title>Draft genome sequence of Hydrogenovibrio marinus MH-110, a model organism for aerobic H2 metabolism.</title>
        <authorList>
            <person name="Cha H.J."/>
            <person name="Jo B.H."/>
            <person name="Hwang B.H."/>
        </authorList>
    </citation>
    <scope>NUCLEOTIDE SEQUENCE [LARGE SCALE GENOMIC DNA]</scope>
    <source>
        <strain evidence="6 7">MH-110</strain>
    </source>
</reference>
<dbReference type="PRINTS" id="PR00111">
    <property type="entry name" value="ABHYDROLASE"/>
</dbReference>
<keyword evidence="3" id="KW-0093">Biotin biosynthesis</keyword>
<protein>
    <submittedName>
        <fullName evidence="6">Alpha/beta hydrolase</fullName>
    </submittedName>
</protein>
<evidence type="ECO:0000313" key="6">
    <source>
        <dbReference type="EMBL" id="KDN96288.1"/>
    </source>
</evidence>
<evidence type="ECO:0000256" key="1">
    <source>
        <dbReference type="ARBA" id="ARBA00022487"/>
    </source>
</evidence>
<evidence type="ECO:0000256" key="4">
    <source>
        <dbReference type="ARBA" id="ARBA00022801"/>
    </source>
</evidence>
<evidence type="ECO:0000313" key="7">
    <source>
        <dbReference type="Proteomes" id="UP000027341"/>
    </source>
</evidence>
<dbReference type="PRINTS" id="PR00412">
    <property type="entry name" value="EPOXHYDRLASE"/>
</dbReference>
<dbReference type="Proteomes" id="UP000027341">
    <property type="component" value="Unassembled WGS sequence"/>
</dbReference>
<keyword evidence="2" id="KW-0963">Cytoplasm</keyword>
<sequence>MKLTLNRTFIPHQPTNGHEEHSAPNLTLIHGWAAENAVWEDWAAEMLAPHFNLYLIELPGFGLSPVLPDLKDEEINTVWLEALAEQLPEKGHLLGWSLGGLLAQQLALTHPDKIESLICMASTPRFTQNDNWKWAVSPSLMGDFIKAMSLEAAGVLKQFWNLQLQGSDNARDLMKRLKHQMQGRTQPKFQGLLQGLTLLKNIDNRGRLVELQQPTLWLLGERDPLIPKDLIEDLSHLQREGQIEIIAGASHMPFFSHPKETAQAIIAFIKQHTS</sequence>
<dbReference type="SUPFAM" id="SSF53474">
    <property type="entry name" value="alpha/beta-Hydrolases"/>
    <property type="match status" value="1"/>
</dbReference>
<dbReference type="Gene3D" id="3.40.50.1820">
    <property type="entry name" value="alpha/beta hydrolase"/>
    <property type="match status" value="1"/>
</dbReference>
<gene>
    <name evidence="6" type="ORF">EI16_08400</name>
</gene>
<keyword evidence="1" id="KW-0719">Serine esterase</keyword>
<keyword evidence="7" id="KW-1185">Reference proteome</keyword>
<evidence type="ECO:0000256" key="3">
    <source>
        <dbReference type="ARBA" id="ARBA00022756"/>
    </source>
</evidence>
<dbReference type="InterPro" id="IPR000073">
    <property type="entry name" value="AB_hydrolase_1"/>
</dbReference>
<dbReference type="PANTHER" id="PTHR43194:SF5">
    <property type="entry name" value="PIMELOYL-[ACYL-CARRIER PROTEIN] METHYL ESTER ESTERASE"/>
    <property type="match status" value="1"/>
</dbReference>
<dbReference type="InterPro" id="IPR000639">
    <property type="entry name" value="Epox_hydrolase-like"/>
</dbReference>
<dbReference type="Pfam" id="PF00561">
    <property type="entry name" value="Abhydrolase_1"/>
    <property type="match status" value="1"/>
</dbReference>
<accession>A0A066ZR68</accession>
<dbReference type="GO" id="GO:0009102">
    <property type="term" value="P:biotin biosynthetic process"/>
    <property type="evidence" value="ECO:0007669"/>
    <property type="project" value="UniProtKB-KW"/>
</dbReference>
<dbReference type="PANTHER" id="PTHR43194">
    <property type="entry name" value="HYDROLASE ALPHA/BETA FOLD FAMILY"/>
    <property type="match status" value="1"/>
</dbReference>
<name>A0A066ZR68_HYDMR</name>
<dbReference type="STRING" id="28885.EI16_08400"/>
<dbReference type="InterPro" id="IPR010076">
    <property type="entry name" value="BioH"/>
</dbReference>
<keyword evidence="4 6" id="KW-0378">Hydrolase</keyword>
<dbReference type="NCBIfam" id="TIGR01738">
    <property type="entry name" value="bioH"/>
    <property type="match status" value="1"/>
</dbReference>
<dbReference type="AlphaFoldDB" id="A0A066ZR68"/>
<dbReference type="GO" id="GO:0052689">
    <property type="term" value="F:carboxylic ester hydrolase activity"/>
    <property type="evidence" value="ECO:0007669"/>
    <property type="project" value="UniProtKB-KW"/>
</dbReference>
<evidence type="ECO:0000256" key="2">
    <source>
        <dbReference type="ARBA" id="ARBA00022490"/>
    </source>
</evidence>
<organism evidence="6 7">
    <name type="scientific">Hydrogenovibrio marinus</name>
    <dbReference type="NCBI Taxonomy" id="28885"/>
    <lineage>
        <taxon>Bacteria</taxon>
        <taxon>Pseudomonadati</taxon>
        <taxon>Pseudomonadota</taxon>
        <taxon>Gammaproteobacteria</taxon>
        <taxon>Thiotrichales</taxon>
        <taxon>Piscirickettsiaceae</taxon>
        <taxon>Hydrogenovibrio</taxon>
    </lineage>
</organism>
<dbReference type="InterPro" id="IPR050228">
    <property type="entry name" value="Carboxylesterase_BioH"/>
</dbReference>
<dbReference type="InterPro" id="IPR029058">
    <property type="entry name" value="AB_hydrolase_fold"/>
</dbReference>
<dbReference type="RefSeq" id="WP_035629046.1">
    <property type="nucleotide sequence ID" value="NZ_AP020335.1"/>
</dbReference>
<proteinExistence type="predicted"/>